<dbReference type="GO" id="GO:0016836">
    <property type="term" value="F:hydro-lyase activity"/>
    <property type="evidence" value="ECO:0007669"/>
    <property type="project" value="InterPro"/>
</dbReference>
<dbReference type="KEGG" id="dli:dnl_46680"/>
<reference evidence="2" key="1">
    <citation type="journal article" date="2021" name="Microb. Physiol.">
        <title>Proteogenomic Insights into the Physiology of Marine, Sulfate-Reducing, Filamentous Desulfonema limicola and Desulfonema magnum.</title>
        <authorList>
            <person name="Schnaars V."/>
            <person name="Wohlbrand L."/>
            <person name="Scheve S."/>
            <person name="Hinrichs C."/>
            <person name="Reinhardt R."/>
            <person name="Rabus R."/>
        </authorList>
    </citation>
    <scope>NUCLEOTIDE SEQUENCE</scope>
    <source>
        <strain evidence="2">5ac10</strain>
    </source>
</reference>
<gene>
    <name evidence="2" type="ORF">dnl_46680</name>
</gene>
<dbReference type="RefSeq" id="WP_207688239.1">
    <property type="nucleotide sequence ID" value="NZ_CP061799.1"/>
</dbReference>
<dbReference type="EMBL" id="CP061799">
    <property type="protein sequence ID" value="QTA82294.1"/>
    <property type="molecule type" value="Genomic_DNA"/>
</dbReference>
<keyword evidence="3" id="KW-1185">Reference proteome</keyword>
<dbReference type="Gene3D" id="3.40.1190.20">
    <property type="match status" value="1"/>
</dbReference>
<dbReference type="Pfam" id="PF01256">
    <property type="entry name" value="Carb_kinase"/>
    <property type="match status" value="1"/>
</dbReference>
<dbReference type="PROSITE" id="PS01050">
    <property type="entry name" value="YJEF_C_2"/>
    <property type="match status" value="1"/>
</dbReference>
<sequence>MLGIVGTVPDKDFPLICGPVSVSDDKLCIGPYLVPVNRGTPALIAAAFKTSEILGTKPPFAFLAGDTGLGRGSRELYAHLEKKICDIKLHTLVFHYLQPDADWHNRVLFQIQAMSRKPLLIADAGFMYAAKMSGQAGAYDLFTPDLGELAFLADEDAPHPFYTRGFILHEENQAPELINRAYLHDNAAKYMLVKGHKDYVVKAGTILEIIDSPQTEALEAIGGTGDTLTGIVSALIASGRDIAASAKTAARINRLAGALACPTPASCVTEIISKIPQAFSSLKISR</sequence>
<feature type="domain" description="YjeF C-terminal" evidence="1">
    <location>
        <begin position="113"/>
        <end position="266"/>
    </location>
</feature>
<dbReference type="GO" id="GO:0016301">
    <property type="term" value="F:kinase activity"/>
    <property type="evidence" value="ECO:0007669"/>
    <property type="project" value="UniProtKB-KW"/>
</dbReference>
<dbReference type="InterPro" id="IPR000631">
    <property type="entry name" value="CARKD"/>
</dbReference>
<evidence type="ECO:0000313" key="2">
    <source>
        <dbReference type="EMBL" id="QTA82294.1"/>
    </source>
</evidence>
<organism evidence="2 3">
    <name type="scientific">Desulfonema limicola</name>
    <dbReference type="NCBI Taxonomy" id="45656"/>
    <lineage>
        <taxon>Bacteria</taxon>
        <taxon>Pseudomonadati</taxon>
        <taxon>Thermodesulfobacteriota</taxon>
        <taxon>Desulfobacteria</taxon>
        <taxon>Desulfobacterales</taxon>
        <taxon>Desulfococcaceae</taxon>
        <taxon>Desulfonema</taxon>
    </lineage>
</organism>
<dbReference type="InterPro" id="IPR029056">
    <property type="entry name" value="Ribokinase-like"/>
</dbReference>
<dbReference type="InterPro" id="IPR017953">
    <property type="entry name" value="Carbohydrate_kinase_pred_CS"/>
</dbReference>
<evidence type="ECO:0000313" key="3">
    <source>
        <dbReference type="Proteomes" id="UP000663720"/>
    </source>
</evidence>
<protein>
    <submittedName>
        <fullName evidence="2">Carbohydrate kinase family protein</fullName>
    </submittedName>
</protein>
<keyword evidence="2" id="KW-0808">Transferase</keyword>
<dbReference type="AlphaFoldDB" id="A0A975BAZ5"/>
<name>A0A975BAZ5_9BACT</name>
<dbReference type="Proteomes" id="UP000663720">
    <property type="component" value="Chromosome"/>
</dbReference>
<proteinExistence type="predicted"/>
<accession>A0A975BAZ5</accession>
<keyword evidence="2" id="KW-0418">Kinase</keyword>
<dbReference type="SUPFAM" id="SSF53613">
    <property type="entry name" value="Ribokinase-like"/>
    <property type="match status" value="1"/>
</dbReference>
<evidence type="ECO:0000259" key="1">
    <source>
        <dbReference type="Pfam" id="PF01256"/>
    </source>
</evidence>